<sequence>MLKSLIPVLYVQLSPQRLEVRNARTGGAWSGAPELAIAQAPKPTIQAVGDNARQAASQTGARLVNPLAHPRSIISDYALAEQLLRYAVQHVLRNGGSTWGLTPSPHMVLHPPSDPAGGYTQVELRALRELAMGSGASKVTLWQGTPLSDEDLRSGYFPATGQVLPA</sequence>
<dbReference type="Proteomes" id="UP000575083">
    <property type="component" value="Unassembled WGS sequence"/>
</dbReference>
<name>A0A7X0PHQ5_9BURK</name>
<dbReference type="RefSeq" id="WP_184861199.1">
    <property type="nucleotide sequence ID" value="NZ_JACHLK010000009.1"/>
</dbReference>
<dbReference type="Gene3D" id="3.30.420.40">
    <property type="match status" value="1"/>
</dbReference>
<accession>A0A7X0PHQ5</accession>
<evidence type="ECO:0000313" key="1">
    <source>
        <dbReference type="EMBL" id="MBB6561814.1"/>
    </source>
</evidence>
<evidence type="ECO:0000313" key="2">
    <source>
        <dbReference type="Proteomes" id="UP000575083"/>
    </source>
</evidence>
<dbReference type="Pfam" id="PF06723">
    <property type="entry name" value="MreB_Mbl"/>
    <property type="match status" value="1"/>
</dbReference>
<proteinExistence type="predicted"/>
<dbReference type="EMBL" id="JACHLK010000009">
    <property type="protein sequence ID" value="MBB6561814.1"/>
    <property type="molecule type" value="Genomic_DNA"/>
</dbReference>
<comment type="caution">
    <text evidence="1">The sequence shown here is derived from an EMBL/GenBank/DDBJ whole genome shotgun (WGS) entry which is preliminary data.</text>
</comment>
<dbReference type="AlphaFoldDB" id="A0A7X0PHQ5"/>
<gene>
    <name evidence="1" type="ORF">HNP48_004508</name>
</gene>
<organism evidence="1 2">
    <name type="scientific">Acidovorax soli</name>
    <dbReference type="NCBI Taxonomy" id="592050"/>
    <lineage>
        <taxon>Bacteria</taxon>
        <taxon>Pseudomonadati</taxon>
        <taxon>Pseudomonadota</taxon>
        <taxon>Betaproteobacteria</taxon>
        <taxon>Burkholderiales</taxon>
        <taxon>Comamonadaceae</taxon>
        <taxon>Acidovorax</taxon>
    </lineage>
</organism>
<reference evidence="1 2" key="1">
    <citation type="submission" date="2020-08" db="EMBL/GenBank/DDBJ databases">
        <title>Functional genomics of gut bacteria from endangered species of beetles.</title>
        <authorList>
            <person name="Carlos-Shanley C."/>
        </authorList>
    </citation>
    <scope>NUCLEOTIDE SEQUENCE [LARGE SCALE GENOMIC DNA]</scope>
    <source>
        <strain evidence="1 2">S00198</strain>
    </source>
</reference>
<keyword evidence="2" id="KW-1185">Reference proteome</keyword>
<protein>
    <submittedName>
        <fullName evidence="1">Rod shape-determining protein MreB</fullName>
    </submittedName>
</protein>
<dbReference type="InterPro" id="IPR056546">
    <property type="entry name" value="MreB_MamK-like"/>
</dbReference>